<name>A0A149V016_9PROT</name>
<comment type="caution">
    <text evidence="3">The sequence shown here is derived from an EMBL/GenBank/DDBJ whole genome shotgun (WGS) entry which is preliminary data.</text>
</comment>
<evidence type="ECO:0000313" key="4">
    <source>
        <dbReference type="Proteomes" id="UP000075538"/>
    </source>
</evidence>
<sequence length="268" mass="29298">MIASPAPPPSPAGGAGSAATQQASLAYSHSITVRVPLGSFDKHYADLRDACLHDQTLHCLLLSALIEHEGADDQSPIAHVEVRLPHDQISAFIARALHPLAGDKPGDVQAIRQSTRAEDLSQPVADATTRNAELENYRNRLTELSKRPDTKAADLIQIERELAHTQAEIDNTATSLRDMNTRIDTESLFIAFQSIAPEKQTKPASPIRDALAQSGSLFIGSLADVIRFVFGALPWVPVVLGGAAILRFAGRRWKRIPFRWPWDRTPRA</sequence>
<accession>A0A149V016</accession>
<keyword evidence="1" id="KW-0812">Transmembrane</keyword>
<reference evidence="3 4" key="1">
    <citation type="submission" date="2015-06" db="EMBL/GenBank/DDBJ databases">
        <title>Improved classification and identification of acetic acid bacteria using matrix-assisted laser desorption/ionization time-of-flight mass spectrometry; Gluconobacter nephelii and Gluconobacter uchimurae are later heterotypic synonyms of Gluconobacter japonicus and Gluconobacter oxydans, respectively.</title>
        <authorList>
            <person name="Li L."/>
            <person name="Cleenwerck I."/>
            <person name="De Vuyst L."/>
            <person name="Vandamme P."/>
        </authorList>
    </citation>
    <scope>NUCLEOTIDE SEQUENCE [LARGE SCALE GENOMIC DNA]</scope>
    <source>
        <strain evidence="3 4">LMG 1604</strain>
    </source>
</reference>
<evidence type="ECO:0000256" key="1">
    <source>
        <dbReference type="SAM" id="Phobius"/>
    </source>
</evidence>
<feature type="transmembrane region" description="Helical" evidence="1">
    <location>
        <begin position="228"/>
        <end position="249"/>
    </location>
</feature>
<evidence type="ECO:0000259" key="2">
    <source>
        <dbReference type="Pfam" id="PF14257"/>
    </source>
</evidence>
<dbReference type="AlphaFoldDB" id="A0A149V016"/>
<dbReference type="EMBL" id="LHZZ01000651">
    <property type="protein sequence ID" value="KXV73465.1"/>
    <property type="molecule type" value="Genomic_DNA"/>
</dbReference>
<keyword evidence="1" id="KW-0472">Membrane</keyword>
<dbReference type="PATRIC" id="fig|178901.15.peg.699"/>
<dbReference type="Pfam" id="PF14257">
    <property type="entry name" value="DUF4349"/>
    <property type="match status" value="1"/>
</dbReference>
<proteinExistence type="predicted"/>
<protein>
    <recommendedName>
        <fullName evidence="2">DUF4349 domain-containing protein</fullName>
    </recommendedName>
</protein>
<evidence type="ECO:0000313" key="3">
    <source>
        <dbReference type="EMBL" id="KXV73465.1"/>
    </source>
</evidence>
<dbReference type="Proteomes" id="UP000075538">
    <property type="component" value="Unassembled WGS sequence"/>
</dbReference>
<organism evidence="3 4">
    <name type="scientific">Acetobacter malorum</name>
    <dbReference type="NCBI Taxonomy" id="178901"/>
    <lineage>
        <taxon>Bacteria</taxon>
        <taxon>Pseudomonadati</taxon>
        <taxon>Pseudomonadota</taxon>
        <taxon>Alphaproteobacteria</taxon>
        <taxon>Acetobacterales</taxon>
        <taxon>Acetobacteraceae</taxon>
        <taxon>Acetobacter</taxon>
    </lineage>
</organism>
<gene>
    <name evidence="3" type="ORF">AD953_16085</name>
</gene>
<feature type="domain" description="DUF4349" evidence="2">
    <location>
        <begin position="25"/>
        <end position="246"/>
    </location>
</feature>
<dbReference type="InterPro" id="IPR025645">
    <property type="entry name" value="DUF4349"/>
</dbReference>
<keyword evidence="1" id="KW-1133">Transmembrane helix</keyword>